<dbReference type="InterPro" id="IPR035938">
    <property type="entry name" value="Hemerythrin-like_sf"/>
</dbReference>
<comment type="similarity">
    <text evidence="1">Belongs to the hemerythrin family.</text>
</comment>
<organism evidence="4 5">
    <name type="scientific">Polynucleobacter tropicus</name>
    <dbReference type="NCBI Taxonomy" id="1743174"/>
    <lineage>
        <taxon>Bacteria</taxon>
        <taxon>Pseudomonadati</taxon>
        <taxon>Pseudomonadota</taxon>
        <taxon>Betaproteobacteria</taxon>
        <taxon>Burkholderiales</taxon>
        <taxon>Burkholderiaceae</taxon>
        <taxon>Polynucleobacter</taxon>
    </lineage>
</organism>
<dbReference type="Proteomes" id="UP000503312">
    <property type="component" value="Chromosome"/>
</dbReference>
<proteinExistence type="inferred from homology"/>
<dbReference type="Gene3D" id="1.20.120.50">
    <property type="entry name" value="Hemerythrin-like"/>
    <property type="match status" value="1"/>
</dbReference>
<sequence length="133" mass="15346">MASAQYLMLPQNLLTNISVVDSEHNELFVFLEGFKEYCFGAQDIPQSKRDTLYQMLVSHFETESQLAHAAGVDFSYHETAHLKVLDVVSKTLNQMSSNNSDLYSLIRYIGYWFEQHILEFDLRFALNVTLVKS</sequence>
<dbReference type="AlphaFoldDB" id="A0A6M9Q7G3"/>
<keyword evidence="2" id="KW-0479">Metal-binding</keyword>
<dbReference type="EMBL" id="CP028942">
    <property type="protein sequence ID" value="QKM65173.1"/>
    <property type="molecule type" value="Genomic_DNA"/>
</dbReference>
<evidence type="ECO:0008006" key="6">
    <source>
        <dbReference type="Google" id="ProtNLM"/>
    </source>
</evidence>
<keyword evidence="3" id="KW-0408">Iron</keyword>
<protein>
    <recommendedName>
        <fullName evidence="6">Hemerythrin-like domain-containing protein</fullName>
    </recommendedName>
</protein>
<evidence type="ECO:0000256" key="1">
    <source>
        <dbReference type="ARBA" id="ARBA00010587"/>
    </source>
</evidence>
<evidence type="ECO:0000313" key="4">
    <source>
        <dbReference type="EMBL" id="QKM65173.1"/>
    </source>
</evidence>
<dbReference type="SUPFAM" id="SSF47188">
    <property type="entry name" value="Hemerythrin-like"/>
    <property type="match status" value="1"/>
</dbReference>
<evidence type="ECO:0000256" key="2">
    <source>
        <dbReference type="ARBA" id="ARBA00022723"/>
    </source>
</evidence>
<name>A0A6M9Q7G3_9BURK</name>
<dbReference type="KEGG" id="ptrp:DCO17_07935"/>
<accession>A0A6M9Q7G3</accession>
<evidence type="ECO:0000313" key="5">
    <source>
        <dbReference type="Proteomes" id="UP000503312"/>
    </source>
</evidence>
<gene>
    <name evidence="4" type="ORF">DCO17_07935</name>
</gene>
<dbReference type="GO" id="GO:0046872">
    <property type="term" value="F:metal ion binding"/>
    <property type="evidence" value="ECO:0007669"/>
    <property type="project" value="UniProtKB-KW"/>
</dbReference>
<evidence type="ECO:0000256" key="3">
    <source>
        <dbReference type="ARBA" id="ARBA00023004"/>
    </source>
</evidence>
<keyword evidence="5" id="KW-1185">Reference proteome</keyword>
<reference evidence="4 5" key="1">
    <citation type="submission" date="2018-04" db="EMBL/GenBank/DDBJ databases">
        <title>Polynucleobacter sp. UH21B genome.</title>
        <authorList>
            <person name="Hahn M.W."/>
        </authorList>
    </citation>
    <scope>NUCLEOTIDE SEQUENCE [LARGE SCALE GENOMIC DNA]</scope>
    <source>
        <strain evidence="4 5">MWH-UH21B</strain>
    </source>
</reference>